<comment type="pathway">
    <text evidence="10">Polyol metabolism; 1,2-propanediol degradation.</text>
</comment>
<dbReference type="InterPro" id="IPR008300">
    <property type="entry name" value="PTAC"/>
</dbReference>
<dbReference type="GO" id="GO:0051144">
    <property type="term" value="P:1,2-propanediol catabolic process"/>
    <property type="evidence" value="ECO:0007669"/>
    <property type="project" value="UniProtKB-UniPathway"/>
</dbReference>
<evidence type="ECO:0000256" key="2">
    <source>
        <dbReference type="ARBA" id="ARBA00007342"/>
    </source>
</evidence>
<keyword evidence="12" id="KW-1185">Reference proteome</keyword>
<comment type="cofactor">
    <cofactor evidence="1">
        <name>Zn(2+)</name>
        <dbReference type="ChEBI" id="CHEBI:29105"/>
    </cofactor>
</comment>
<keyword evidence="8 10" id="KW-0012">Acyltransferase</keyword>
<dbReference type="UniPathway" id="UPA00621"/>
<evidence type="ECO:0000256" key="7">
    <source>
        <dbReference type="ARBA" id="ARBA00022833"/>
    </source>
</evidence>
<dbReference type="RefSeq" id="WP_073076599.1">
    <property type="nucleotide sequence ID" value="NZ_FQXV01000002.1"/>
</dbReference>
<keyword evidence="6" id="KW-0479">Metal-binding</keyword>
<keyword evidence="7" id="KW-0862">Zinc</keyword>
<evidence type="ECO:0000256" key="3">
    <source>
        <dbReference type="ARBA" id="ARBA00012206"/>
    </source>
</evidence>
<dbReference type="STRING" id="1123282.SAMN02745823_00943"/>
<dbReference type="AlphaFoldDB" id="A0A1M5VPA6"/>
<comment type="function">
    <text evidence="10">Involved in 1,2-propanediol (1,2-PD) degradation by catalyzing the conversion of propanoyl-CoA to propanoyl-phosphate.</text>
</comment>
<dbReference type="PANTHER" id="PTHR39453">
    <property type="entry name" value="PHOSPHATE PROPANOYLTRANSFERASE"/>
    <property type="match status" value="1"/>
</dbReference>
<gene>
    <name evidence="11" type="ORF">SAMN02745823_00943</name>
</gene>
<dbReference type="Pfam" id="PF06130">
    <property type="entry name" value="PTAC"/>
    <property type="match status" value="1"/>
</dbReference>
<dbReference type="OrthoDB" id="9784365at2"/>
<keyword evidence="5 10" id="KW-0808">Transferase</keyword>
<evidence type="ECO:0000256" key="9">
    <source>
        <dbReference type="ARBA" id="ARBA00047589"/>
    </source>
</evidence>
<comment type="similarity">
    <text evidence="2 10">Belongs to the PduL family.</text>
</comment>
<evidence type="ECO:0000256" key="8">
    <source>
        <dbReference type="ARBA" id="ARBA00023315"/>
    </source>
</evidence>
<evidence type="ECO:0000313" key="11">
    <source>
        <dbReference type="EMBL" id="SHH77065.1"/>
    </source>
</evidence>
<protein>
    <recommendedName>
        <fullName evidence="4 10">Phosphate propanoyltransferase</fullName>
        <ecNumber evidence="3 10">2.3.1.222</ecNumber>
    </recommendedName>
</protein>
<proteinExistence type="inferred from homology"/>
<accession>A0A1M5VPA6</accession>
<reference evidence="11 12" key="1">
    <citation type="submission" date="2016-11" db="EMBL/GenBank/DDBJ databases">
        <authorList>
            <person name="Jaros S."/>
            <person name="Januszkiewicz K."/>
            <person name="Wedrychowicz H."/>
        </authorList>
    </citation>
    <scope>NUCLEOTIDE SEQUENCE [LARGE SCALE GENOMIC DNA]</scope>
    <source>
        <strain evidence="11 12">DSM 10068</strain>
    </source>
</reference>
<comment type="catalytic activity">
    <reaction evidence="9 10">
        <text>propanoyl-CoA + phosphate = propanoyl phosphate + CoA</text>
        <dbReference type="Rhea" id="RHEA:28046"/>
        <dbReference type="ChEBI" id="CHEBI:43474"/>
        <dbReference type="ChEBI" id="CHEBI:57287"/>
        <dbReference type="ChEBI" id="CHEBI:57392"/>
        <dbReference type="ChEBI" id="CHEBI:58933"/>
        <dbReference type="EC" id="2.3.1.222"/>
    </reaction>
</comment>
<dbReference type="EMBL" id="FQXV01000002">
    <property type="protein sequence ID" value="SHH77065.1"/>
    <property type="molecule type" value="Genomic_DNA"/>
</dbReference>
<evidence type="ECO:0000256" key="4">
    <source>
        <dbReference type="ARBA" id="ARBA00020837"/>
    </source>
</evidence>
<name>A0A1M5VPA6_9FIRM</name>
<evidence type="ECO:0000256" key="1">
    <source>
        <dbReference type="ARBA" id="ARBA00001947"/>
    </source>
</evidence>
<evidence type="ECO:0000313" key="12">
    <source>
        <dbReference type="Proteomes" id="UP000183995"/>
    </source>
</evidence>
<dbReference type="NCBIfam" id="NF011652">
    <property type="entry name" value="PRK15070.1"/>
    <property type="match status" value="1"/>
</dbReference>
<dbReference type="PIRSF" id="PIRSF010130">
    <property type="entry name" value="PduL"/>
    <property type="match status" value="1"/>
</dbReference>
<dbReference type="GO" id="GO:0046872">
    <property type="term" value="F:metal ion binding"/>
    <property type="evidence" value="ECO:0007669"/>
    <property type="project" value="UniProtKB-KW"/>
</dbReference>
<evidence type="ECO:0000256" key="5">
    <source>
        <dbReference type="ARBA" id="ARBA00022679"/>
    </source>
</evidence>
<dbReference type="PANTHER" id="PTHR39453:SF1">
    <property type="entry name" value="PHOSPHATE PROPANOYLTRANSFERASE"/>
    <property type="match status" value="1"/>
</dbReference>
<dbReference type="GO" id="GO:0016747">
    <property type="term" value="F:acyltransferase activity, transferring groups other than amino-acyl groups"/>
    <property type="evidence" value="ECO:0007669"/>
    <property type="project" value="InterPro"/>
</dbReference>
<dbReference type="EC" id="2.3.1.222" evidence="3 10"/>
<evidence type="ECO:0000256" key="6">
    <source>
        <dbReference type="ARBA" id="ARBA00022723"/>
    </source>
</evidence>
<dbReference type="Proteomes" id="UP000183995">
    <property type="component" value="Unassembled WGS sequence"/>
</dbReference>
<sequence>MSERKVTIEGSGKHCHVTRETLDTLFGKGFELVVKKMLSQPGQFASEQKVTVVGPKGQTTLSIIGPCRKADQVELSYTDARALGFNPPVRESGDLKGSPGCKLVGPKGEVAINEGVIIAKRHIHLTPEDAAKFGLKDKQNVKLKVGGERALIFDEVVARVSPDYATFAHVDYDEVNAAALFGETIGEILD</sequence>
<organism evidence="11 12">
    <name type="scientific">Sporobacter termitidis DSM 10068</name>
    <dbReference type="NCBI Taxonomy" id="1123282"/>
    <lineage>
        <taxon>Bacteria</taxon>
        <taxon>Bacillati</taxon>
        <taxon>Bacillota</taxon>
        <taxon>Clostridia</taxon>
        <taxon>Eubacteriales</taxon>
        <taxon>Oscillospiraceae</taxon>
        <taxon>Sporobacter</taxon>
    </lineage>
</organism>
<evidence type="ECO:0000256" key="10">
    <source>
        <dbReference type="PIRNR" id="PIRNR010130"/>
    </source>
</evidence>